<dbReference type="AlphaFoldDB" id="A0A9N9L0R2"/>
<feature type="compositionally biased region" description="Basic and acidic residues" evidence="1">
    <location>
        <begin position="554"/>
        <end position="577"/>
    </location>
</feature>
<proteinExistence type="predicted"/>
<feature type="compositionally biased region" description="Acidic residues" evidence="1">
    <location>
        <begin position="312"/>
        <end position="331"/>
    </location>
</feature>
<name>A0A9N9L0R2_9HELO</name>
<organism evidence="2 3">
    <name type="scientific">Hymenoscyphus fraxineus</name>
    <dbReference type="NCBI Taxonomy" id="746836"/>
    <lineage>
        <taxon>Eukaryota</taxon>
        <taxon>Fungi</taxon>
        <taxon>Dikarya</taxon>
        <taxon>Ascomycota</taxon>
        <taxon>Pezizomycotina</taxon>
        <taxon>Leotiomycetes</taxon>
        <taxon>Helotiales</taxon>
        <taxon>Helotiaceae</taxon>
        <taxon>Hymenoscyphus</taxon>
    </lineage>
</organism>
<evidence type="ECO:0000256" key="1">
    <source>
        <dbReference type="SAM" id="MobiDB-lite"/>
    </source>
</evidence>
<feature type="compositionally biased region" description="Polar residues" evidence="1">
    <location>
        <begin position="157"/>
        <end position="168"/>
    </location>
</feature>
<dbReference type="OrthoDB" id="5423493at2759"/>
<dbReference type="EMBL" id="CAJVRL010000063">
    <property type="protein sequence ID" value="CAG8955487.1"/>
    <property type="molecule type" value="Genomic_DNA"/>
</dbReference>
<feature type="compositionally biased region" description="Basic residues" evidence="1">
    <location>
        <begin position="478"/>
        <end position="487"/>
    </location>
</feature>
<keyword evidence="3" id="KW-1185">Reference proteome</keyword>
<feature type="compositionally biased region" description="Low complexity" evidence="1">
    <location>
        <begin position="353"/>
        <end position="375"/>
    </location>
</feature>
<feature type="compositionally biased region" description="Low complexity" evidence="1">
    <location>
        <begin position="263"/>
        <end position="272"/>
    </location>
</feature>
<feature type="region of interest" description="Disordered" evidence="1">
    <location>
        <begin position="211"/>
        <end position="592"/>
    </location>
</feature>
<evidence type="ECO:0000313" key="3">
    <source>
        <dbReference type="Proteomes" id="UP000696280"/>
    </source>
</evidence>
<feature type="compositionally biased region" description="Acidic residues" evidence="1">
    <location>
        <begin position="456"/>
        <end position="472"/>
    </location>
</feature>
<feature type="compositionally biased region" description="Polar residues" evidence="1">
    <location>
        <begin position="583"/>
        <end position="592"/>
    </location>
</feature>
<feature type="compositionally biased region" description="Polar residues" evidence="1">
    <location>
        <begin position="390"/>
        <end position="405"/>
    </location>
</feature>
<gene>
    <name evidence="2" type="ORF">HYFRA_00010354</name>
</gene>
<feature type="compositionally biased region" description="Low complexity" evidence="1">
    <location>
        <begin position="284"/>
        <end position="297"/>
    </location>
</feature>
<feature type="compositionally biased region" description="Acidic residues" evidence="1">
    <location>
        <begin position="233"/>
        <end position="251"/>
    </location>
</feature>
<sequence length="592" mass="64383">MPRPKRTKVQPSAVRSKGPVHATAKKIESHAPKSAFDELYDVSEPEDRITTTTRSSRKGNDRGKAAATPLGRAKKVDATQERDTELDVENGDDLDIDLGSSSDIEVSRRDINTPAVGNSSMAFGNIRRRPREPSILGRRTGRARSSSVESNMADDNGLTSVGKINTPATAFGGFRGRTRQPSVSGRITTVGGMGGGTPACVGSAMKIGNFRRRAREPSLLGTARKQQQARPEFDDDDDQDDEDDFNPEDESTPLNLSKARPMNSSSGASGSNSRKRKLADVQIPQSQSSPTRRSPATRQEDETIPATASAHEDEEENEEENEEDELPELDEDHPMPSIEARPVTPEPMSETMAPPLSSSSASSPELPDPATLPLFRGRRPLRGKTPPPRTQDSPISSPPSLTHSPNRPYIASAKTKAKTKPKKAPPPPATYSTAQLQALLPRRRRHATRDPFDIPSSDDEIDASGLASDDDELSHLNARTRRQRSVIHKAAAPARKPGKEKAAPKATTRSTAKRTYGSRANPISDKENEEADVNDSLGPVPDAADEGPENSQEMEARIGKELKKARRKFQEVDKWELEFEDATGSSSPKDAR</sequence>
<feature type="compositionally biased region" description="Basic and acidic residues" evidence="1">
    <location>
        <begin position="74"/>
        <end position="85"/>
    </location>
</feature>
<evidence type="ECO:0000313" key="2">
    <source>
        <dbReference type="EMBL" id="CAG8955487.1"/>
    </source>
</evidence>
<protein>
    <submittedName>
        <fullName evidence="2">Uncharacterized protein</fullName>
    </submittedName>
</protein>
<feature type="compositionally biased region" description="Acidic residues" evidence="1">
    <location>
        <begin position="86"/>
        <end position="96"/>
    </location>
</feature>
<reference evidence="2" key="1">
    <citation type="submission" date="2021-07" db="EMBL/GenBank/DDBJ databases">
        <authorList>
            <person name="Durling M."/>
        </authorList>
    </citation>
    <scope>NUCLEOTIDE SEQUENCE</scope>
</reference>
<accession>A0A9N9L0R2</accession>
<comment type="caution">
    <text evidence="2">The sequence shown here is derived from an EMBL/GenBank/DDBJ whole genome shotgun (WGS) entry which is preliminary data.</text>
</comment>
<feature type="region of interest" description="Disordered" evidence="1">
    <location>
        <begin position="1"/>
        <end position="198"/>
    </location>
</feature>
<dbReference type="Proteomes" id="UP000696280">
    <property type="component" value="Unassembled WGS sequence"/>
</dbReference>